<gene>
    <name evidence="1" type="ordered locus">LOC_Os11g17550</name>
</gene>
<evidence type="ECO:0000313" key="1">
    <source>
        <dbReference type="EMBL" id="AAX92843.1"/>
    </source>
</evidence>
<dbReference type="Proteomes" id="UP000000763">
    <property type="component" value="Chromosome 11"/>
</dbReference>
<reference evidence="2" key="2">
    <citation type="journal article" date="2008" name="Nucleic Acids Res.">
        <title>The rice annotation project database (RAP-DB): 2008 update.</title>
        <authorList>
            <consortium name="The rice annotation project (RAP)"/>
        </authorList>
    </citation>
    <scope>GENOME REANNOTATION</scope>
    <source>
        <strain evidence="2">cv. Nipponbare</strain>
    </source>
</reference>
<sequence>MSLNSKGKIYHSSDQVHEESSILKGLYDAQGFIVRSIMNANDDQKLQLETEASHANLGCLEVVIVFLHLHELEELPLDPCQKLKAT</sequence>
<proteinExistence type="predicted"/>
<protein>
    <submittedName>
        <fullName evidence="1">Uncharacterized protein</fullName>
    </submittedName>
</protein>
<organism evidence="1 2">
    <name type="scientific">Oryza sativa subsp. japonica</name>
    <name type="common">Rice</name>
    <dbReference type="NCBI Taxonomy" id="39947"/>
    <lineage>
        <taxon>Eukaryota</taxon>
        <taxon>Viridiplantae</taxon>
        <taxon>Streptophyta</taxon>
        <taxon>Embryophyta</taxon>
        <taxon>Tracheophyta</taxon>
        <taxon>Spermatophyta</taxon>
        <taxon>Magnoliopsida</taxon>
        <taxon>Liliopsida</taxon>
        <taxon>Poales</taxon>
        <taxon>Poaceae</taxon>
        <taxon>BOP clade</taxon>
        <taxon>Oryzoideae</taxon>
        <taxon>Oryzeae</taxon>
        <taxon>Oryzinae</taxon>
        <taxon>Oryza</taxon>
        <taxon>Oryza sativa</taxon>
    </lineage>
</organism>
<name>Q2R775_ORYSJ</name>
<evidence type="ECO:0000313" key="2">
    <source>
        <dbReference type="Proteomes" id="UP000000763"/>
    </source>
</evidence>
<dbReference type="EMBL" id="AC116368">
    <property type="protein sequence ID" value="AAX92843.1"/>
    <property type="molecule type" value="Genomic_DNA"/>
</dbReference>
<reference evidence="2" key="1">
    <citation type="journal article" date="2005" name="Nature">
        <title>The map-based sequence of the rice genome.</title>
        <authorList>
            <consortium name="International rice genome sequencing project (IRGSP)"/>
            <person name="Matsumoto T."/>
            <person name="Wu J."/>
            <person name="Kanamori H."/>
            <person name="Katayose Y."/>
            <person name="Fujisawa M."/>
            <person name="Namiki N."/>
            <person name="Mizuno H."/>
            <person name="Yamamoto K."/>
            <person name="Antonio B.A."/>
            <person name="Baba T."/>
            <person name="Sakata K."/>
            <person name="Nagamura Y."/>
            <person name="Aoki H."/>
            <person name="Arikawa K."/>
            <person name="Arita K."/>
            <person name="Bito T."/>
            <person name="Chiden Y."/>
            <person name="Fujitsuka N."/>
            <person name="Fukunaka R."/>
            <person name="Hamada M."/>
            <person name="Harada C."/>
            <person name="Hayashi A."/>
            <person name="Hijishita S."/>
            <person name="Honda M."/>
            <person name="Hosokawa S."/>
            <person name="Ichikawa Y."/>
            <person name="Idonuma A."/>
            <person name="Iijima M."/>
            <person name="Ikeda M."/>
            <person name="Ikeno M."/>
            <person name="Ito K."/>
            <person name="Ito S."/>
            <person name="Ito T."/>
            <person name="Ito Y."/>
            <person name="Ito Y."/>
            <person name="Iwabuchi A."/>
            <person name="Kamiya K."/>
            <person name="Karasawa W."/>
            <person name="Kurita K."/>
            <person name="Katagiri S."/>
            <person name="Kikuta A."/>
            <person name="Kobayashi H."/>
            <person name="Kobayashi N."/>
            <person name="Machita K."/>
            <person name="Maehara T."/>
            <person name="Masukawa M."/>
            <person name="Mizubayashi T."/>
            <person name="Mukai Y."/>
            <person name="Nagasaki H."/>
            <person name="Nagata Y."/>
            <person name="Naito S."/>
            <person name="Nakashima M."/>
            <person name="Nakama Y."/>
            <person name="Nakamichi Y."/>
            <person name="Nakamura M."/>
            <person name="Meguro A."/>
            <person name="Negishi M."/>
            <person name="Ohta I."/>
            <person name="Ohta T."/>
            <person name="Okamoto M."/>
            <person name="Ono N."/>
            <person name="Saji S."/>
            <person name="Sakaguchi M."/>
            <person name="Sakai K."/>
            <person name="Shibata M."/>
            <person name="Shimokawa T."/>
            <person name="Song J."/>
            <person name="Takazaki Y."/>
            <person name="Terasawa K."/>
            <person name="Tsugane M."/>
            <person name="Tsuji K."/>
            <person name="Ueda S."/>
            <person name="Waki K."/>
            <person name="Yamagata H."/>
            <person name="Yamamoto M."/>
            <person name="Yamamoto S."/>
            <person name="Yamane H."/>
            <person name="Yoshiki S."/>
            <person name="Yoshihara R."/>
            <person name="Yukawa K."/>
            <person name="Zhong H."/>
            <person name="Yano M."/>
            <person name="Yuan Q."/>
            <person name="Ouyang S."/>
            <person name="Liu J."/>
            <person name="Jones K.M."/>
            <person name="Gansberger K."/>
            <person name="Moffat K."/>
            <person name="Hill J."/>
            <person name="Bera J."/>
            <person name="Fadrosh D."/>
            <person name="Jin S."/>
            <person name="Johri S."/>
            <person name="Kim M."/>
            <person name="Overton L."/>
            <person name="Reardon M."/>
            <person name="Tsitrin T."/>
            <person name="Vuong H."/>
            <person name="Weaver B."/>
            <person name="Ciecko A."/>
            <person name="Tallon L."/>
            <person name="Jackson J."/>
            <person name="Pai G."/>
            <person name="Aken S.V."/>
            <person name="Utterback T."/>
            <person name="Reidmuller S."/>
            <person name="Feldblyum T."/>
            <person name="Hsiao J."/>
            <person name="Zismann V."/>
            <person name="Iobst S."/>
            <person name="de Vazeille A.R."/>
            <person name="Buell C.R."/>
            <person name="Ying K."/>
            <person name="Li Y."/>
            <person name="Lu T."/>
            <person name="Huang Y."/>
            <person name="Zhao Q."/>
            <person name="Feng Q."/>
            <person name="Zhang L."/>
            <person name="Zhu J."/>
            <person name="Weng Q."/>
            <person name="Mu J."/>
            <person name="Lu Y."/>
            <person name="Fan D."/>
            <person name="Liu Y."/>
            <person name="Guan J."/>
            <person name="Zhang Y."/>
            <person name="Yu S."/>
            <person name="Liu X."/>
            <person name="Zhang Y."/>
            <person name="Hong G."/>
            <person name="Han B."/>
            <person name="Choisne N."/>
            <person name="Demange N."/>
            <person name="Orjeda G."/>
            <person name="Samain S."/>
            <person name="Cattolico L."/>
            <person name="Pelletier E."/>
            <person name="Couloux A."/>
            <person name="Segurens B."/>
            <person name="Wincker P."/>
            <person name="D'Hont A."/>
            <person name="Scarpelli C."/>
            <person name="Weissenbach J."/>
            <person name="Salanoubat M."/>
            <person name="Quetier F."/>
            <person name="Yu Y."/>
            <person name="Kim H.R."/>
            <person name="Rambo T."/>
            <person name="Currie J."/>
            <person name="Collura K."/>
            <person name="Luo M."/>
            <person name="Yang T."/>
            <person name="Ammiraju J.S.S."/>
            <person name="Engler F."/>
            <person name="Soderlund C."/>
            <person name="Wing R.A."/>
            <person name="Palmer L.E."/>
            <person name="de la Bastide M."/>
            <person name="Spiegel L."/>
            <person name="Nascimento L."/>
            <person name="Zutavern T."/>
            <person name="O'Shaughnessy A."/>
            <person name="Dike S."/>
            <person name="Dedhia N."/>
            <person name="Preston R."/>
            <person name="Balija V."/>
            <person name="McCombie W.R."/>
            <person name="Chow T."/>
            <person name="Chen H."/>
            <person name="Chung M."/>
            <person name="Chen C."/>
            <person name="Shaw J."/>
            <person name="Wu H."/>
            <person name="Hsiao K."/>
            <person name="Chao Y."/>
            <person name="Chu M."/>
            <person name="Cheng C."/>
            <person name="Hour A."/>
            <person name="Lee P."/>
            <person name="Lin S."/>
            <person name="Lin Y."/>
            <person name="Liou J."/>
            <person name="Liu S."/>
            <person name="Hsing Y."/>
            <person name="Raghuvanshi S."/>
            <person name="Mohanty A."/>
            <person name="Bharti A.K."/>
            <person name="Gaur A."/>
            <person name="Gupta V."/>
            <person name="Kumar D."/>
            <person name="Ravi V."/>
            <person name="Vij S."/>
            <person name="Kapur A."/>
            <person name="Khurana P."/>
            <person name="Khurana P."/>
            <person name="Khurana J.P."/>
            <person name="Tyagi A.K."/>
            <person name="Gaikwad K."/>
            <person name="Singh A."/>
            <person name="Dalal V."/>
            <person name="Srivastava S."/>
            <person name="Dixit A."/>
            <person name="Pal A.K."/>
            <person name="Ghazi I.A."/>
            <person name="Yadav M."/>
            <person name="Pandit A."/>
            <person name="Bhargava A."/>
            <person name="Sureshbabu K."/>
            <person name="Batra K."/>
            <person name="Sharma T.R."/>
            <person name="Mohapatra T."/>
            <person name="Singh N.K."/>
            <person name="Messing J."/>
            <person name="Nelson A.B."/>
            <person name="Fuks G."/>
            <person name="Kavchok S."/>
            <person name="Keizer G."/>
            <person name="Linton E."/>
            <person name="Llaca V."/>
            <person name="Song R."/>
            <person name="Tanyolac B."/>
            <person name="Young S."/>
            <person name="Ho-Il K."/>
            <person name="Hahn J.H."/>
            <person name="Sangsakoo G."/>
            <person name="Vanavichit A."/>
            <person name="de Mattos Luiz.A.T."/>
            <person name="Zimmer P.D."/>
            <person name="Malone G."/>
            <person name="Dellagostin O."/>
            <person name="de Oliveira A.C."/>
            <person name="Bevan M."/>
            <person name="Bancroft I."/>
            <person name="Minx P."/>
            <person name="Cordum H."/>
            <person name="Wilson R."/>
            <person name="Cheng Z."/>
            <person name="Jin W."/>
            <person name="Jiang J."/>
            <person name="Leong S.A."/>
            <person name="Iwama H."/>
            <person name="Gojobori T."/>
            <person name="Itoh T."/>
            <person name="Niimura Y."/>
            <person name="Fujii Y."/>
            <person name="Habara T."/>
            <person name="Sakai H."/>
            <person name="Sato Y."/>
            <person name="Wilson G."/>
            <person name="Kumar K."/>
            <person name="McCouch S."/>
            <person name="Juretic N."/>
            <person name="Hoen D."/>
            <person name="Wright S."/>
            <person name="Bruskiewich R."/>
            <person name="Bureau T."/>
            <person name="Miyao A."/>
            <person name="Hirochika H."/>
            <person name="Nishikawa T."/>
            <person name="Kadowaki K."/>
            <person name="Sugiura M."/>
            <person name="Burr B."/>
            <person name="Sasaki T."/>
        </authorList>
    </citation>
    <scope>NUCLEOTIDE SEQUENCE [LARGE SCALE GENOMIC DNA]</scope>
    <source>
        <strain evidence="2">cv. Nipponbare</strain>
    </source>
</reference>
<dbReference type="AlphaFoldDB" id="Q2R775"/>
<accession>Q2R775</accession>